<dbReference type="SUPFAM" id="SSF46785">
    <property type="entry name" value="Winged helix' DNA-binding domain"/>
    <property type="match status" value="1"/>
</dbReference>
<dbReference type="InterPro" id="IPR036388">
    <property type="entry name" value="WH-like_DNA-bd_sf"/>
</dbReference>
<feature type="compositionally biased region" description="Basic and acidic residues" evidence="1">
    <location>
        <begin position="173"/>
        <end position="183"/>
    </location>
</feature>
<feature type="compositionally biased region" description="Basic residues" evidence="1">
    <location>
        <begin position="75"/>
        <end position="88"/>
    </location>
</feature>
<feature type="region of interest" description="Disordered" evidence="1">
    <location>
        <begin position="157"/>
        <end position="183"/>
    </location>
</feature>
<reference evidence="3" key="2">
    <citation type="submission" date="2021-09" db="EMBL/GenBank/DDBJ databases">
        <authorList>
            <person name="Gilroy R."/>
        </authorList>
    </citation>
    <scope>NUCLEOTIDE SEQUENCE</scope>
    <source>
        <strain evidence="3">ChiGjej3B3-7470</strain>
    </source>
</reference>
<organism evidence="3 4">
    <name type="scientific">Tessaracoccus flavescens</name>
    <dbReference type="NCBI Taxonomy" id="399497"/>
    <lineage>
        <taxon>Bacteria</taxon>
        <taxon>Bacillati</taxon>
        <taxon>Actinomycetota</taxon>
        <taxon>Actinomycetes</taxon>
        <taxon>Propionibacteriales</taxon>
        <taxon>Propionibacteriaceae</taxon>
        <taxon>Tessaracoccus</taxon>
    </lineage>
</organism>
<dbReference type="Gene3D" id="1.10.10.10">
    <property type="entry name" value="Winged helix-like DNA-binding domain superfamily/Winged helix DNA-binding domain"/>
    <property type="match status" value="1"/>
</dbReference>
<dbReference type="PANTHER" id="PTHR43252">
    <property type="entry name" value="TRANSCRIPTIONAL REGULATOR YQJI"/>
    <property type="match status" value="1"/>
</dbReference>
<evidence type="ECO:0000313" key="4">
    <source>
        <dbReference type="Proteomes" id="UP000712713"/>
    </source>
</evidence>
<dbReference type="InterPro" id="IPR005149">
    <property type="entry name" value="Tscrpt_reg_PadR_N"/>
</dbReference>
<dbReference type="PANTHER" id="PTHR43252:SF2">
    <property type="entry name" value="TRANSCRIPTION REGULATOR, PADR-LIKE FAMILY"/>
    <property type="match status" value="1"/>
</dbReference>
<dbReference type="Pfam" id="PF03551">
    <property type="entry name" value="PadR"/>
    <property type="match status" value="1"/>
</dbReference>
<evidence type="ECO:0000256" key="1">
    <source>
        <dbReference type="SAM" id="MobiDB-lite"/>
    </source>
</evidence>
<evidence type="ECO:0000259" key="2">
    <source>
        <dbReference type="Pfam" id="PF03551"/>
    </source>
</evidence>
<feature type="domain" description="Transcription regulator PadR N-terminal" evidence="2">
    <location>
        <begin position="97"/>
        <end position="163"/>
    </location>
</feature>
<sequence>MEAAFNPMSGARRSALRFNIFMNEADGGAGREERSGRRGGPRRGGHGRPGRGNGGPFGPSGDPADAFGPMGGPRGPHRHGGRRGHRARRGDVRLAALLLIAEEPRNGYQIIQELDARTDGRWKPSPGAIYPALNQLEDEGLIRLSGGETGKSYEVTDAGKEQADAAASRPAPWKHEEENEERPGAALTHEYGQLWQALGAIAQSGDEVLIAKATAEVQDLKRKLYQFLADA</sequence>
<gene>
    <name evidence="3" type="ORF">K8V15_07965</name>
</gene>
<reference evidence="3" key="1">
    <citation type="journal article" date="2021" name="PeerJ">
        <title>Extensive microbial diversity within the chicken gut microbiome revealed by metagenomics and culture.</title>
        <authorList>
            <person name="Gilroy R."/>
            <person name="Ravi A."/>
            <person name="Getino M."/>
            <person name="Pursley I."/>
            <person name="Horton D.L."/>
            <person name="Alikhan N.F."/>
            <person name="Baker D."/>
            <person name="Gharbi K."/>
            <person name="Hall N."/>
            <person name="Watson M."/>
            <person name="Adriaenssens E.M."/>
            <person name="Foster-Nyarko E."/>
            <person name="Jarju S."/>
            <person name="Secka A."/>
            <person name="Antonio M."/>
            <person name="Oren A."/>
            <person name="Chaudhuri R.R."/>
            <person name="La Ragione R."/>
            <person name="Hildebrand F."/>
            <person name="Pallen M.J."/>
        </authorList>
    </citation>
    <scope>NUCLEOTIDE SEQUENCE</scope>
    <source>
        <strain evidence="3">ChiGjej3B3-7470</strain>
    </source>
</reference>
<protein>
    <submittedName>
        <fullName evidence="3">PadR family transcriptional regulator</fullName>
    </submittedName>
</protein>
<dbReference type="Proteomes" id="UP000712713">
    <property type="component" value="Unassembled WGS sequence"/>
</dbReference>
<accession>A0A921EPL9</accession>
<comment type="caution">
    <text evidence="3">The sequence shown here is derived from an EMBL/GenBank/DDBJ whole genome shotgun (WGS) entry which is preliminary data.</text>
</comment>
<name>A0A921EPL9_9ACTN</name>
<dbReference type="EMBL" id="DYZF01000200">
    <property type="protein sequence ID" value="HJE51897.1"/>
    <property type="molecule type" value="Genomic_DNA"/>
</dbReference>
<feature type="region of interest" description="Disordered" evidence="1">
    <location>
        <begin position="23"/>
        <end position="89"/>
    </location>
</feature>
<proteinExistence type="predicted"/>
<evidence type="ECO:0000313" key="3">
    <source>
        <dbReference type="EMBL" id="HJE51897.1"/>
    </source>
</evidence>
<dbReference type="AlphaFoldDB" id="A0A921EPL9"/>
<dbReference type="InterPro" id="IPR036390">
    <property type="entry name" value="WH_DNA-bd_sf"/>
</dbReference>
<feature type="compositionally biased region" description="Basic residues" evidence="1">
    <location>
        <begin position="37"/>
        <end position="49"/>
    </location>
</feature>